<dbReference type="PANTHER" id="PTHR43782:SF3">
    <property type="entry name" value="ARGINASE"/>
    <property type="match status" value="1"/>
</dbReference>
<keyword evidence="6" id="KW-1185">Reference proteome</keyword>
<dbReference type="InterPro" id="IPR023696">
    <property type="entry name" value="Ureohydrolase_dom_sf"/>
</dbReference>
<protein>
    <submittedName>
        <fullName evidence="5">Arginase/agmatinase/formiminoglutamase</fullName>
    </submittedName>
</protein>
<dbReference type="Gene3D" id="3.40.800.10">
    <property type="entry name" value="Ureohydrolase domain"/>
    <property type="match status" value="1"/>
</dbReference>
<proteinExistence type="inferred from homology"/>
<dbReference type="GO" id="GO:0005737">
    <property type="term" value="C:cytoplasm"/>
    <property type="evidence" value="ECO:0007669"/>
    <property type="project" value="TreeGrafter"/>
</dbReference>
<name>A0A090FKD1_MESPL</name>
<dbReference type="STRING" id="69974.MPLDJ20_230047"/>
<evidence type="ECO:0000256" key="1">
    <source>
        <dbReference type="ARBA" id="ARBA00022723"/>
    </source>
</evidence>
<dbReference type="InterPro" id="IPR006035">
    <property type="entry name" value="Ureohydrolase"/>
</dbReference>
<dbReference type="GO" id="GO:0030145">
    <property type="term" value="F:manganese ion binding"/>
    <property type="evidence" value="ECO:0007669"/>
    <property type="project" value="TreeGrafter"/>
</dbReference>
<keyword evidence="3" id="KW-0464">Manganese</keyword>
<dbReference type="AlphaFoldDB" id="A0A090FKD1"/>
<dbReference type="PROSITE" id="PS51409">
    <property type="entry name" value="ARGINASE_2"/>
    <property type="match status" value="1"/>
</dbReference>
<dbReference type="Proteomes" id="UP000045285">
    <property type="component" value="Unassembled WGS sequence"/>
</dbReference>
<organism evidence="5 6">
    <name type="scientific">Mesorhizobium plurifarium</name>
    <dbReference type="NCBI Taxonomy" id="69974"/>
    <lineage>
        <taxon>Bacteria</taxon>
        <taxon>Pseudomonadati</taxon>
        <taxon>Pseudomonadota</taxon>
        <taxon>Alphaproteobacteria</taxon>
        <taxon>Hyphomicrobiales</taxon>
        <taxon>Phyllobacteriaceae</taxon>
        <taxon>Mesorhizobium</taxon>
    </lineage>
</organism>
<dbReference type="SUPFAM" id="SSF52768">
    <property type="entry name" value="Arginase/deacetylase"/>
    <property type="match status" value="1"/>
</dbReference>
<sequence>MNISIILASYDSGHFHGGCGQGPDALISGGLAEALKLAGHDVEVNDIGKVVEDEEEREIGTGFAVCNAVSGEVRMALDKNRFPIVLAGNCLTAAGAVAGAGADAIIWADQHGDLNTPETTTTGFLDGMALATALGLCWRAMATQIPGFKPVDPSRCVLVNARDLDSAEKELLEKLPIIRTECPDWKAAAQRLKADGARQVHMHVDLDVHDPEKLQANRYTTPGGPAPEQVRTAMCGLAGPLAIAGLTISAYDPAFDPKGDVPPLVGELVVDLLSTLEGK</sequence>
<keyword evidence="1" id="KW-0479">Metal-binding</keyword>
<dbReference type="Pfam" id="PF00491">
    <property type="entry name" value="Arginase"/>
    <property type="match status" value="1"/>
</dbReference>
<reference evidence="6" key="1">
    <citation type="submission" date="2014-08" db="EMBL/GenBank/DDBJ databases">
        <authorList>
            <person name="Moulin L."/>
        </authorList>
    </citation>
    <scope>NUCLEOTIDE SEQUENCE [LARGE SCALE GENOMIC DNA]</scope>
</reference>
<evidence type="ECO:0000256" key="2">
    <source>
        <dbReference type="ARBA" id="ARBA00022801"/>
    </source>
</evidence>
<evidence type="ECO:0000256" key="3">
    <source>
        <dbReference type="ARBA" id="ARBA00023211"/>
    </source>
</evidence>
<evidence type="ECO:0000313" key="6">
    <source>
        <dbReference type="Proteomes" id="UP000045285"/>
    </source>
</evidence>
<dbReference type="PANTHER" id="PTHR43782">
    <property type="entry name" value="ARGINASE"/>
    <property type="match status" value="1"/>
</dbReference>
<gene>
    <name evidence="5" type="ORF">MPL3356_30147</name>
</gene>
<keyword evidence="2" id="KW-0378">Hydrolase</keyword>
<dbReference type="EMBL" id="CCMZ01000023">
    <property type="protein sequence ID" value="CDX19406.1"/>
    <property type="molecule type" value="Genomic_DNA"/>
</dbReference>
<evidence type="ECO:0000256" key="4">
    <source>
        <dbReference type="PROSITE-ProRule" id="PRU00742"/>
    </source>
</evidence>
<accession>A0A090FKD1</accession>
<evidence type="ECO:0000313" key="5">
    <source>
        <dbReference type="EMBL" id="CDX19406.1"/>
    </source>
</evidence>
<comment type="similarity">
    <text evidence="4">Belongs to the arginase family.</text>
</comment>
<dbReference type="GO" id="GO:0004053">
    <property type="term" value="F:arginase activity"/>
    <property type="evidence" value="ECO:0007669"/>
    <property type="project" value="TreeGrafter"/>
</dbReference>